<dbReference type="PANTHER" id="PTHR46796">
    <property type="entry name" value="HTH-TYPE TRANSCRIPTIONAL ACTIVATOR RHAS-RELATED"/>
    <property type="match status" value="1"/>
</dbReference>
<evidence type="ECO:0000256" key="2">
    <source>
        <dbReference type="ARBA" id="ARBA00023125"/>
    </source>
</evidence>
<evidence type="ECO:0000313" key="5">
    <source>
        <dbReference type="EMBL" id="QCD40963.1"/>
    </source>
</evidence>
<dbReference type="RefSeq" id="WP_136413468.1">
    <property type="nucleotide sequence ID" value="NZ_CP039396.1"/>
</dbReference>
<dbReference type="Pfam" id="PF20240">
    <property type="entry name" value="DUF6597"/>
    <property type="match status" value="1"/>
</dbReference>
<dbReference type="PANTHER" id="PTHR46796:SF13">
    <property type="entry name" value="HTH-TYPE TRANSCRIPTIONAL ACTIVATOR RHAS"/>
    <property type="match status" value="1"/>
</dbReference>
<dbReference type="SUPFAM" id="SSF46689">
    <property type="entry name" value="Homeodomain-like"/>
    <property type="match status" value="1"/>
</dbReference>
<dbReference type="InterPro" id="IPR046532">
    <property type="entry name" value="DUF6597"/>
</dbReference>
<name>A0A4P7VZJ7_9BACT</name>
<dbReference type="Pfam" id="PF12833">
    <property type="entry name" value="HTH_18"/>
    <property type="match status" value="1"/>
</dbReference>
<keyword evidence="6" id="KW-1185">Reference proteome</keyword>
<keyword evidence="1" id="KW-0805">Transcription regulation</keyword>
<dbReference type="AlphaFoldDB" id="A0A4P7VZJ7"/>
<dbReference type="SMART" id="SM00342">
    <property type="entry name" value="HTH_ARAC"/>
    <property type="match status" value="1"/>
</dbReference>
<sequence>MSDQSFTFYRPSPQLAPYIRYYWALRLPRFSSTLTFPIGCPQIIFHRKTSFFIPELSASQPRFTISGQVNFPSHILSEGELDTIVAVFHPHALSMFIGPVLHDFYNMEISGHDLSDRQLDSLAHDVGNCEDIPACVSMIDSLLLARLKSMQSRKYSAMKALNFRRLDAVLKQIMNKPDTRMDKLCELSCLGKKQFERLFRSHIGMNPKEYSRIVRFQKTLWLMQRHEHSVDYAEIVYSCGYADQSHFIREFKLFTAHTPTSLLTVTKPYSDLFSNPFYSTS</sequence>
<dbReference type="InterPro" id="IPR018060">
    <property type="entry name" value="HTH_AraC"/>
</dbReference>
<dbReference type="PROSITE" id="PS01124">
    <property type="entry name" value="HTH_ARAC_FAMILY_2"/>
    <property type="match status" value="1"/>
</dbReference>
<evidence type="ECO:0000256" key="1">
    <source>
        <dbReference type="ARBA" id="ARBA00023015"/>
    </source>
</evidence>
<dbReference type="Proteomes" id="UP000297149">
    <property type="component" value="Chromosome"/>
</dbReference>
<keyword evidence="2" id="KW-0238">DNA-binding</keyword>
<organism evidence="5 6">
    <name type="scientific">Duncaniella dubosii</name>
    <dbReference type="NCBI Taxonomy" id="2518971"/>
    <lineage>
        <taxon>Bacteria</taxon>
        <taxon>Pseudomonadati</taxon>
        <taxon>Bacteroidota</taxon>
        <taxon>Bacteroidia</taxon>
        <taxon>Bacteroidales</taxon>
        <taxon>Muribaculaceae</taxon>
        <taxon>Duncaniella</taxon>
    </lineage>
</organism>
<dbReference type="InterPro" id="IPR050204">
    <property type="entry name" value="AraC_XylS_family_regulators"/>
</dbReference>
<dbReference type="KEGG" id="ddb:E7747_00795"/>
<gene>
    <name evidence="5" type="ORF">E7747_00795</name>
</gene>
<dbReference type="GO" id="GO:0043565">
    <property type="term" value="F:sequence-specific DNA binding"/>
    <property type="evidence" value="ECO:0007669"/>
    <property type="project" value="InterPro"/>
</dbReference>
<dbReference type="InterPro" id="IPR009057">
    <property type="entry name" value="Homeodomain-like_sf"/>
</dbReference>
<evidence type="ECO:0000259" key="4">
    <source>
        <dbReference type="PROSITE" id="PS01124"/>
    </source>
</evidence>
<protein>
    <submittedName>
        <fullName evidence="5">AraC family transcriptional regulator</fullName>
    </submittedName>
</protein>
<dbReference type="GO" id="GO:0003700">
    <property type="term" value="F:DNA-binding transcription factor activity"/>
    <property type="evidence" value="ECO:0007669"/>
    <property type="project" value="InterPro"/>
</dbReference>
<keyword evidence="3" id="KW-0804">Transcription</keyword>
<accession>A0A4P7VZJ7</accession>
<dbReference type="EMBL" id="CP039396">
    <property type="protein sequence ID" value="QCD40963.1"/>
    <property type="molecule type" value="Genomic_DNA"/>
</dbReference>
<evidence type="ECO:0000256" key="3">
    <source>
        <dbReference type="ARBA" id="ARBA00023163"/>
    </source>
</evidence>
<dbReference type="Gene3D" id="1.10.10.60">
    <property type="entry name" value="Homeodomain-like"/>
    <property type="match status" value="1"/>
</dbReference>
<evidence type="ECO:0000313" key="6">
    <source>
        <dbReference type="Proteomes" id="UP000297149"/>
    </source>
</evidence>
<feature type="domain" description="HTH araC/xylS-type" evidence="4">
    <location>
        <begin position="164"/>
        <end position="265"/>
    </location>
</feature>
<proteinExistence type="predicted"/>
<reference evidence="6" key="1">
    <citation type="submission" date="2019-02" db="EMBL/GenBank/DDBJ databases">
        <title>Isolation and identification of novel species under the genus Muribaculum.</title>
        <authorList>
            <person name="Miyake S."/>
            <person name="Ding Y."/>
            <person name="Low A."/>
            <person name="Soh M."/>
            <person name="Seedorf H."/>
        </authorList>
    </citation>
    <scope>NUCLEOTIDE SEQUENCE [LARGE SCALE GENOMIC DNA]</scope>
    <source>
        <strain evidence="6">H5</strain>
    </source>
</reference>